<protein>
    <submittedName>
        <fullName evidence="7">Phosphatidylserine/phosphatidylglycerophosphate/ cardiolipin synthase-like enzyme</fullName>
    </submittedName>
</protein>
<dbReference type="InterPro" id="IPR015679">
    <property type="entry name" value="PLipase_D_fam"/>
</dbReference>
<dbReference type="Pfam" id="PF13091">
    <property type="entry name" value="PLDc_2"/>
    <property type="match status" value="1"/>
</dbReference>
<evidence type="ECO:0000256" key="1">
    <source>
        <dbReference type="ARBA" id="ARBA00000798"/>
    </source>
</evidence>
<keyword evidence="3" id="KW-0378">Hydrolase</keyword>
<feature type="domain" description="PLD phosphodiesterase" evidence="6">
    <location>
        <begin position="131"/>
        <end position="164"/>
    </location>
</feature>
<dbReference type="PROSITE" id="PS50035">
    <property type="entry name" value="PLD"/>
    <property type="match status" value="2"/>
</dbReference>
<evidence type="ECO:0000313" key="7">
    <source>
        <dbReference type="EMBL" id="TCO14048.1"/>
    </source>
</evidence>
<dbReference type="CDD" id="cd09104">
    <property type="entry name" value="PLDc_vPLD1_2_like_1"/>
    <property type="match status" value="1"/>
</dbReference>
<dbReference type="RefSeq" id="WP_132194380.1">
    <property type="nucleotide sequence ID" value="NZ_SLWM01000021.1"/>
</dbReference>
<proteinExistence type="predicted"/>
<dbReference type="Proteomes" id="UP000295818">
    <property type="component" value="Unassembled WGS sequence"/>
</dbReference>
<dbReference type="CDD" id="cd09105">
    <property type="entry name" value="PLDc_vPLD1_2_like_2"/>
    <property type="match status" value="1"/>
</dbReference>
<comment type="catalytic activity">
    <reaction evidence="1">
        <text>a 1,2-diacyl-sn-glycero-3-phosphocholine + H2O = a 1,2-diacyl-sn-glycero-3-phosphate + choline + H(+)</text>
        <dbReference type="Rhea" id="RHEA:14445"/>
        <dbReference type="ChEBI" id="CHEBI:15354"/>
        <dbReference type="ChEBI" id="CHEBI:15377"/>
        <dbReference type="ChEBI" id="CHEBI:15378"/>
        <dbReference type="ChEBI" id="CHEBI:57643"/>
        <dbReference type="ChEBI" id="CHEBI:58608"/>
        <dbReference type="EC" id="3.1.4.4"/>
    </reaction>
</comment>
<evidence type="ECO:0000256" key="4">
    <source>
        <dbReference type="ARBA" id="ARBA00023098"/>
    </source>
</evidence>
<dbReference type="Gene3D" id="3.30.870.10">
    <property type="entry name" value="Endonuclease Chain A"/>
    <property type="match status" value="2"/>
</dbReference>
<feature type="domain" description="PLD phosphodiesterase" evidence="6">
    <location>
        <begin position="371"/>
        <end position="398"/>
    </location>
</feature>
<dbReference type="InterPro" id="IPR025202">
    <property type="entry name" value="PLD-like_dom"/>
</dbReference>
<dbReference type="InterPro" id="IPR001736">
    <property type="entry name" value="PLipase_D/transphosphatidylase"/>
</dbReference>
<name>A0ABY2BB62_9ACTN</name>
<dbReference type="PANTHER" id="PTHR18896">
    <property type="entry name" value="PHOSPHOLIPASE D"/>
    <property type="match status" value="1"/>
</dbReference>
<keyword evidence="8" id="KW-1185">Reference proteome</keyword>
<keyword evidence="2" id="KW-0677">Repeat</keyword>
<dbReference type="PANTHER" id="PTHR18896:SF76">
    <property type="entry name" value="PHOSPHOLIPASE"/>
    <property type="match status" value="1"/>
</dbReference>
<organism evidence="7 8">
    <name type="scientific">Kribbella orskensis</name>
    <dbReference type="NCBI Taxonomy" id="2512216"/>
    <lineage>
        <taxon>Bacteria</taxon>
        <taxon>Bacillati</taxon>
        <taxon>Actinomycetota</taxon>
        <taxon>Actinomycetes</taxon>
        <taxon>Propionibacteriales</taxon>
        <taxon>Kribbellaceae</taxon>
        <taxon>Kribbella</taxon>
    </lineage>
</organism>
<feature type="region of interest" description="Disordered" evidence="5">
    <location>
        <begin position="1"/>
        <end position="20"/>
    </location>
</feature>
<dbReference type="SMART" id="SM00155">
    <property type="entry name" value="PLDc"/>
    <property type="match status" value="2"/>
</dbReference>
<comment type="caution">
    <text evidence="7">The sequence shown here is derived from an EMBL/GenBank/DDBJ whole genome shotgun (WGS) entry which is preliminary data.</text>
</comment>
<sequence>MSDWFLTPEERGNPATEIDRDGSWTDGNLVRPLVHGAVYFQRLYDELCALKAGDRVYFTDWRGDADEAMYPDGPTVGKVLCDLARSGVEVRGLLWRSHSDHLQFNAQENQRLGRELNEAGGEVLLDQRVRRMASHHQKLFVIRHRGAPELDLAFVGGIDLSHQRRDDARHHGDPQQAPMGERYGSRAPWHDVALELRGPIVGDLLRTFVERWDDSHPLDRRTPYRVLVQRKARMPRRPSTLPETFPDPPAVGEHAVQVLRTYGHKHPPFPFAAKGEYSVARGYQKAFGRARRLIYLEDQYLWSEVVAEGICRALEREPGLLVIAVVPRYPDQDERFSGPPARYGQLQALRMLRATAPNRVGIYDLENDKGVPIYVHAKVCVVDDEWFACGSANLNRRSWTNDSELTCSLVSSDLAASLRTELWTEHLGTEPALDPLGGFDQLKDAATALDSWHASGEHGPRPPGQLRHHNPEHVTHLQSLWARPLYDHLYDPDGRPRHLRRRHEF</sequence>
<reference evidence="7 8" key="1">
    <citation type="journal article" date="2015" name="Stand. Genomic Sci.">
        <title>Genomic Encyclopedia of Bacterial and Archaeal Type Strains, Phase III: the genomes of soil and plant-associated and newly described type strains.</title>
        <authorList>
            <person name="Whitman W.B."/>
            <person name="Woyke T."/>
            <person name="Klenk H.P."/>
            <person name="Zhou Y."/>
            <person name="Lilburn T.G."/>
            <person name="Beck B.J."/>
            <person name="De Vos P."/>
            <person name="Vandamme P."/>
            <person name="Eisen J.A."/>
            <person name="Garrity G."/>
            <person name="Hugenholtz P."/>
            <person name="Kyrpides N.C."/>
        </authorList>
    </citation>
    <scope>NUCLEOTIDE SEQUENCE [LARGE SCALE GENOMIC DNA]</scope>
    <source>
        <strain evidence="7 8">VKM Ac-2538</strain>
    </source>
</reference>
<evidence type="ECO:0000256" key="2">
    <source>
        <dbReference type="ARBA" id="ARBA00022737"/>
    </source>
</evidence>
<keyword evidence="4" id="KW-0443">Lipid metabolism</keyword>
<feature type="compositionally biased region" description="Basic and acidic residues" evidence="5">
    <location>
        <begin position="8"/>
        <end position="20"/>
    </location>
</feature>
<evidence type="ECO:0000256" key="5">
    <source>
        <dbReference type="SAM" id="MobiDB-lite"/>
    </source>
</evidence>
<evidence type="ECO:0000256" key="3">
    <source>
        <dbReference type="ARBA" id="ARBA00022801"/>
    </source>
</evidence>
<evidence type="ECO:0000313" key="8">
    <source>
        <dbReference type="Proteomes" id="UP000295818"/>
    </source>
</evidence>
<gene>
    <name evidence="7" type="ORF">EV644_121129</name>
</gene>
<evidence type="ECO:0000259" key="6">
    <source>
        <dbReference type="PROSITE" id="PS50035"/>
    </source>
</evidence>
<dbReference type="EMBL" id="SLWM01000021">
    <property type="protein sequence ID" value="TCO14048.1"/>
    <property type="molecule type" value="Genomic_DNA"/>
</dbReference>
<feature type="region of interest" description="Disordered" evidence="5">
    <location>
        <begin position="451"/>
        <end position="470"/>
    </location>
</feature>
<dbReference type="SUPFAM" id="SSF56024">
    <property type="entry name" value="Phospholipase D/nuclease"/>
    <property type="match status" value="2"/>
</dbReference>
<accession>A0ABY2BB62</accession>